<evidence type="ECO:0000256" key="4">
    <source>
        <dbReference type="PROSITE-ProRule" id="PRU00266"/>
    </source>
</evidence>
<gene>
    <name evidence="8 10" type="primary">CDKN2AIP</name>
</gene>
<evidence type="ECO:0000256" key="2">
    <source>
        <dbReference type="ARBA" id="ARBA00010053"/>
    </source>
</evidence>
<feature type="region of interest" description="Disordered" evidence="5">
    <location>
        <begin position="1"/>
        <end position="39"/>
    </location>
</feature>
<evidence type="ECO:0000313" key="8">
    <source>
        <dbReference type="Ensembl" id="ENSMMUP00000002683.4"/>
    </source>
</evidence>
<reference evidence="8" key="4">
    <citation type="submission" date="2025-09" db="UniProtKB">
        <authorList>
            <consortium name="Ensembl"/>
        </authorList>
    </citation>
    <scope>IDENTIFICATION</scope>
    <source>
        <strain evidence="8">17573</strain>
    </source>
</reference>
<dbReference type="GO" id="GO:0030307">
    <property type="term" value="P:positive regulation of cell growth"/>
    <property type="evidence" value="ECO:0007669"/>
    <property type="project" value="Ensembl"/>
</dbReference>
<feature type="compositionally biased region" description="Low complexity" evidence="5">
    <location>
        <begin position="136"/>
        <end position="147"/>
    </location>
</feature>
<proteinExistence type="inferred from homology"/>
<organism evidence="8 9">
    <name type="scientific">Macaca mulatta</name>
    <name type="common">Rhesus macaque</name>
    <dbReference type="NCBI Taxonomy" id="9544"/>
    <lineage>
        <taxon>Eukaryota</taxon>
        <taxon>Metazoa</taxon>
        <taxon>Chordata</taxon>
        <taxon>Craniata</taxon>
        <taxon>Vertebrata</taxon>
        <taxon>Euteleostomi</taxon>
        <taxon>Mammalia</taxon>
        <taxon>Eutheria</taxon>
        <taxon>Euarchontoglires</taxon>
        <taxon>Primates</taxon>
        <taxon>Haplorrhini</taxon>
        <taxon>Catarrhini</taxon>
        <taxon>Cercopithecidae</taxon>
        <taxon>Cercopithecinae</taxon>
        <taxon>Macaca</taxon>
    </lineage>
</organism>
<feature type="domain" description="DRBM" evidence="6">
    <location>
        <begin position="714"/>
        <end position="789"/>
    </location>
</feature>
<feature type="compositionally biased region" description="Polar residues" evidence="5">
    <location>
        <begin position="420"/>
        <end position="430"/>
    </location>
</feature>
<dbReference type="PROSITE" id="PS50137">
    <property type="entry name" value="DS_RBD"/>
    <property type="match status" value="1"/>
</dbReference>
<evidence type="ECO:0000256" key="5">
    <source>
        <dbReference type="SAM" id="MobiDB-lite"/>
    </source>
</evidence>
<dbReference type="PANTHER" id="PTHR16148">
    <property type="entry name" value="NF-KAPPA-B-REPRESSING FACTOR-RELATED"/>
    <property type="match status" value="1"/>
</dbReference>
<dbReference type="eggNOG" id="ENOG502S4FT">
    <property type="taxonomic scope" value="Eukaryota"/>
</dbReference>
<feature type="compositionally biased region" description="Basic and acidic residues" evidence="5">
    <location>
        <begin position="483"/>
        <end position="492"/>
    </location>
</feature>
<evidence type="ECO:0000259" key="7">
    <source>
        <dbReference type="PROSITE" id="PS51827"/>
    </source>
</evidence>
<dbReference type="FunCoup" id="F6V1G3">
    <property type="interactions" value="2874"/>
</dbReference>
<keyword evidence="4" id="KW-0694">RNA-binding</keyword>
<sequence length="832" mass="88222">MPGLTRDLRNCGNKRNRCGARTSFEGRKPHSNTEPGPRVTLVCKETGTLILLTAPRPRRPRNASLGHTESSARRTSRHSINLEAGFCLFWPRSHTHASQSRDHRPRGCWRLKVPWDAALEDFARRGRLPPLPGPAPLASAPGAAADPAQEEGDSSAWRHKARPERLGFRRDSVVPGQPDLKSALTGSETPDARSPHPRGPLRALTWTQRRGGPGAAKRPGSAGSRRKNARARGGGESPGAAVLAASAACRPNMAQEVSEYLSQNPRVAAWVEALRCDGETDKHWRHRRDFLLRNAGDLAPAGGAASASTDEAADTESGTRNRQLQQLISFSMAWANHVFLGCRYPQKVMDKILSMAEGIKVTDAPTYTTRDELVAKVKKRGISSSNEGLEEPSKKRVIEGKNSSAVEQDHAKTSAKTERASAQQENSSAGTGAAIKSESGNSAWSAGISSQNSSTSDGDRSVSSQSSSSVSSQVTTAGSGKASEAEAPDKHGSASFVSLLKSSVNSHMTQSTDSRQQGGSPKKSALEGSSASASQSSSEIEVPLLGSSGSSEVELPLLSSKPSSETVSSGLTSKTSSEASVSSSVAKNSSSSGTSLLTPKSSSSTNTSLLTSKSTSQVAASLLASKSSSQTSGSLVSKSTSLASVSQLASKSSSQTSTSQLPSKSTSQSSESAVKFSCKLTNEDVKQKQPFFNRLYKTVAWKLVAVGGFSPNVNHGELLNAAIEALKATLDVFFVPLKELADLPQNKSSQESIVCELRCKSVYLGTGCGKSKENAKAVASREALKLFLKKKVVVKICKRKYRGSEIEDLVLLDEESRPVNLPPALKHPQELL</sequence>
<reference evidence="8" key="2">
    <citation type="submission" date="2019-01" db="EMBL/GenBank/DDBJ databases">
        <authorList>
            <person name="Graves T."/>
            <person name="Eichler E.E."/>
            <person name="Wilson R.K."/>
        </authorList>
    </citation>
    <scope>NUCLEOTIDE SEQUENCE [LARGE SCALE GENOMIC DNA]</scope>
    <source>
        <strain evidence="8">17573</strain>
    </source>
</reference>
<feature type="compositionally biased region" description="Polar residues" evidence="5">
    <location>
        <begin position="500"/>
        <end position="519"/>
    </location>
</feature>
<dbReference type="STRING" id="9544.ENSMMUP00000002683"/>
<dbReference type="Proteomes" id="UP000006718">
    <property type="component" value="Chromosome 5"/>
</dbReference>
<dbReference type="PaxDb" id="9544-ENSMMUP00000002683"/>
<evidence type="ECO:0000313" key="9">
    <source>
        <dbReference type="Proteomes" id="UP000006718"/>
    </source>
</evidence>
<protein>
    <submittedName>
        <fullName evidence="8">CDKN2A interacting protein</fullName>
    </submittedName>
</protein>
<evidence type="ECO:0000256" key="1">
    <source>
        <dbReference type="ARBA" id="ARBA00004642"/>
    </source>
</evidence>
<comment type="subcellular location">
    <subcellularLocation>
        <location evidence="1">Nucleus</location>
        <location evidence="1">Nucleoplasm</location>
    </subcellularLocation>
</comment>
<dbReference type="VGNC" id="VGNC:100210">
    <property type="gene designation" value="CDKN2AIP"/>
</dbReference>
<dbReference type="GO" id="GO:0006974">
    <property type="term" value="P:DNA damage response"/>
    <property type="evidence" value="ECO:0007669"/>
    <property type="project" value="Ensembl"/>
</dbReference>
<accession>F6V1G3</accession>
<dbReference type="GO" id="GO:0001652">
    <property type="term" value="C:granular component"/>
    <property type="evidence" value="ECO:0007669"/>
    <property type="project" value="Ensembl"/>
</dbReference>
<dbReference type="PANTHER" id="PTHR16148:SF11">
    <property type="entry name" value="CDKN2A-INTERACTING PROTEIN"/>
    <property type="match status" value="1"/>
</dbReference>
<dbReference type="AlphaFoldDB" id="F6V1G3"/>
<name>F6V1G3_MACMU</name>
<feature type="region of interest" description="Disordered" evidence="5">
    <location>
        <begin position="382"/>
        <end position="608"/>
    </location>
</feature>
<feature type="compositionally biased region" description="Low complexity" evidence="5">
    <location>
        <begin position="526"/>
        <end position="565"/>
    </location>
</feature>
<dbReference type="Pfam" id="PF11952">
    <property type="entry name" value="XTBD"/>
    <property type="match status" value="1"/>
</dbReference>
<dbReference type="InterPro" id="IPR021859">
    <property type="entry name" value="XTBD"/>
</dbReference>
<feature type="compositionally biased region" description="Low complexity" evidence="5">
    <location>
        <begin position="573"/>
        <end position="608"/>
    </location>
</feature>
<dbReference type="Ensembl" id="ENSMMUT00000002840.4">
    <property type="protein sequence ID" value="ENSMMUP00000002683.4"/>
    <property type="gene ID" value="ENSMMUG00000002004.4"/>
</dbReference>
<dbReference type="InParanoid" id="F6V1G3"/>
<dbReference type="PROSITE" id="PS51827">
    <property type="entry name" value="XTBD"/>
    <property type="match status" value="1"/>
</dbReference>
<feature type="compositionally biased region" description="Low complexity" evidence="5">
    <location>
        <begin position="301"/>
        <end position="310"/>
    </location>
</feature>
<keyword evidence="3" id="KW-0539">Nucleus</keyword>
<evidence type="ECO:0000313" key="10">
    <source>
        <dbReference type="VGNC" id="VGNC:100210"/>
    </source>
</evidence>
<dbReference type="Bgee" id="ENSMMUG00000002004">
    <property type="expression patterns" value="Expressed in spermatid and 20 other cell types or tissues"/>
</dbReference>
<dbReference type="OMA" id="PNMAQEV"/>
<evidence type="ECO:0000259" key="6">
    <source>
        <dbReference type="PROSITE" id="PS50137"/>
    </source>
</evidence>
<dbReference type="GO" id="GO:0002039">
    <property type="term" value="F:p53 binding"/>
    <property type="evidence" value="ECO:0007669"/>
    <property type="project" value="Ensembl"/>
</dbReference>
<feature type="domain" description="XRN2-binding (XTBD)" evidence="7">
    <location>
        <begin position="271"/>
        <end position="385"/>
    </location>
</feature>
<dbReference type="InterPro" id="IPR014720">
    <property type="entry name" value="dsRBD_dom"/>
</dbReference>
<keyword evidence="9" id="KW-1185">Reference proteome</keyword>
<dbReference type="GO" id="GO:0030308">
    <property type="term" value="P:negative regulation of cell growth"/>
    <property type="evidence" value="ECO:0007669"/>
    <property type="project" value="Ensembl"/>
</dbReference>
<feature type="region of interest" description="Disordered" evidence="5">
    <location>
        <begin position="300"/>
        <end position="320"/>
    </location>
</feature>
<feature type="region of interest" description="Disordered" evidence="5">
    <location>
        <begin position="54"/>
        <end position="76"/>
    </location>
</feature>
<dbReference type="GO" id="GO:0031647">
    <property type="term" value="P:regulation of protein stability"/>
    <property type="evidence" value="ECO:0007669"/>
    <property type="project" value="Ensembl"/>
</dbReference>
<reference evidence="9" key="1">
    <citation type="journal article" date="2007" name="Science">
        <title>Evolutionary and biomedical insights from the rhesus macaque genome.</title>
        <authorList>
            <person name="Gibbs R.A."/>
            <person name="Rogers J."/>
            <person name="Katze M.G."/>
            <person name="Bumgarner R."/>
            <person name="Weinstock G.M."/>
            <person name="Mardis E.R."/>
            <person name="Remington K.A."/>
            <person name="Strausberg R.L."/>
            <person name="Venter J.C."/>
            <person name="Wilson R.K."/>
            <person name="Batzer M.A."/>
            <person name="Bustamante C.D."/>
            <person name="Eichler E.E."/>
            <person name="Hahn M.W."/>
            <person name="Hardison R.C."/>
            <person name="Makova K.D."/>
            <person name="Miller W."/>
            <person name="Milosavljevic A."/>
            <person name="Palermo R.E."/>
            <person name="Siepel A."/>
            <person name="Sikela J.M."/>
            <person name="Attaway T."/>
            <person name="Bell S."/>
            <person name="Bernard K.E."/>
            <person name="Buhay C.J."/>
            <person name="Chandrabose M.N."/>
            <person name="Dao M."/>
            <person name="Davis C."/>
            <person name="Delehaunty K.D."/>
            <person name="Ding Y."/>
            <person name="Dinh H.H."/>
            <person name="Dugan-Rocha S."/>
            <person name="Fulton L.A."/>
            <person name="Gabisi R.A."/>
            <person name="Garner T.T."/>
            <person name="Godfrey J."/>
            <person name="Hawes A.C."/>
            <person name="Hernandez J."/>
            <person name="Hines S."/>
            <person name="Holder M."/>
            <person name="Hume J."/>
            <person name="Jhangiani S.N."/>
            <person name="Joshi V."/>
            <person name="Khan Z.M."/>
            <person name="Kirkness E.F."/>
            <person name="Cree A."/>
            <person name="Fowler R.G."/>
            <person name="Lee S."/>
            <person name="Lewis L.R."/>
            <person name="Li Z."/>
            <person name="Liu Y.-S."/>
            <person name="Moore S.M."/>
            <person name="Muzny D."/>
            <person name="Nazareth L.V."/>
            <person name="Ngo D.N."/>
            <person name="Okwuonu G.O."/>
            <person name="Pai G."/>
            <person name="Parker D."/>
            <person name="Paul H.A."/>
            <person name="Pfannkoch C."/>
            <person name="Pohl C.S."/>
            <person name="Rogers Y.-H.C."/>
            <person name="Ruiz S.J."/>
            <person name="Sabo A."/>
            <person name="Santibanez J."/>
            <person name="Schneider B.W."/>
            <person name="Smith S.M."/>
            <person name="Sodergren E."/>
            <person name="Svatek A.F."/>
            <person name="Utterback T.R."/>
            <person name="Vattathil S."/>
            <person name="Warren W."/>
            <person name="White C.S."/>
            <person name="Chinwalla A.T."/>
            <person name="Feng Y."/>
            <person name="Halpern A.L."/>
            <person name="Hillier L.W."/>
            <person name="Huang X."/>
            <person name="Minx P."/>
            <person name="Nelson J.O."/>
            <person name="Pepin K.H."/>
            <person name="Qin X."/>
            <person name="Sutton G.G."/>
            <person name="Venter E."/>
            <person name="Walenz B.P."/>
            <person name="Wallis J.W."/>
            <person name="Worley K.C."/>
            <person name="Yang S.-P."/>
            <person name="Jones S.M."/>
            <person name="Marra M.A."/>
            <person name="Rocchi M."/>
            <person name="Schein J.E."/>
            <person name="Baertsch R."/>
            <person name="Clarke L."/>
            <person name="Csuros M."/>
            <person name="Glasscock J."/>
            <person name="Harris R.A."/>
            <person name="Havlak P."/>
            <person name="Jackson A.R."/>
            <person name="Jiang H."/>
            <person name="Liu Y."/>
            <person name="Messina D.N."/>
            <person name="Shen Y."/>
            <person name="Song H.X.-Z."/>
            <person name="Wylie T."/>
            <person name="Zhang L."/>
            <person name="Birney E."/>
            <person name="Han K."/>
            <person name="Konkel M.K."/>
            <person name="Lee J."/>
            <person name="Smit A.F.A."/>
            <person name="Ullmer B."/>
            <person name="Wang H."/>
            <person name="Xing J."/>
            <person name="Burhans R."/>
            <person name="Cheng Z."/>
            <person name="Karro J.E."/>
            <person name="Ma J."/>
            <person name="Raney B."/>
            <person name="She X."/>
            <person name="Cox M.J."/>
            <person name="Demuth J.P."/>
            <person name="Dumas L.J."/>
            <person name="Han S.-G."/>
            <person name="Hopkins J."/>
            <person name="Karimpour-Fard A."/>
            <person name="Kim Y.H."/>
            <person name="Pollack J.R."/>
            <person name="Vinar T."/>
            <person name="Addo-Quaye C."/>
            <person name="Degenhardt J."/>
            <person name="Denby A."/>
            <person name="Hubisz M.J."/>
            <person name="Indap A."/>
            <person name="Kosiol C."/>
            <person name="Lahn B.T."/>
            <person name="Lawson H.A."/>
            <person name="Marklein A."/>
            <person name="Nielsen R."/>
            <person name="Vallender E.J."/>
            <person name="Clark A.G."/>
            <person name="Ferguson B."/>
            <person name="Hernandez R.D."/>
            <person name="Hirani K."/>
            <person name="Kehrer-Sawatzki H."/>
            <person name="Kolb J."/>
            <person name="Patil S."/>
            <person name="Pu L.-L."/>
            <person name="Ren Y."/>
            <person name="Smith D.G."/>
            <person name="Wheeler D.A."/>
            <person name="Schenck I."/>
            <person name="Ball E.V."/>
            <person name="Chen R."/>
            <person name="Cooper D.N."/>
            <person name="Giardine B."/>
            <person name="Hsu F."/>
            <person name="Kent W.J."/>
            <person name="Lesk A."/>
            <person name="Nelson D.L."/>
            <person name="O'brien W.E."/>
            <person name="Pruefer K."/>
            <person name="Stenson P.D."/>
            <person name="Wallace J.C."/>
            <person name="Ke H."/>
            <person name="Liu X.-M."/>
            <person name="Wang P."/>
            <person name="Xiang A.P."/>
            <person name="Yang F."/>
            <person name="Barber G.P."/>
            <person name="Haussler D."/>
            <person name="Karolchik D."/>
            <person name="Kern A.D."/>
            <person name="Kuhn R.M."/>
            <person name="Smith K.E."/>
            <person name="Zwieg A.S."/>
        </authorList>
    </citation>
    <scope>NUCLEOTIDE SEQUENCE [LARGE SCALE GENOMIC DNA]</scope>
    <source>
        <strain evidence="9">17573</strain>
    </source>
</reference>
<feature type="compositionally biased region" description="Polar residues" evidence="5">
    <location>
        <begin position="438"/>
        <end position="452"/>
    </location>
</feature>
<feature type="compositionally biased region" description="Basic and acidic residues" evidence="5">
    <location>
        <begin position="163"/>
        <end position="172"/>
    </location>
</feature>
<evidence type="ECO:0000256" key="3">
    <source>
        <dbReference type="ARBA" id="ARBA00023242"/>
    </source>
</evidence>
<feature type="compositionally biased region" description="Low complexity" evidence="5">
    <location>
        <begin position="453"/>
        <end position="480"/>
    </location>
</feature>
<dbReference type="GeneTree" id="ENSGT00940000158376"/>
<reference evidence="8" key="3">
    <citation type="submission" date="2025-08" db="UniProtKB">
        <authorList>
            <consortium name="Ensembl"/>
        </authorList>
    </citation>
    <scope>IDENTIFICATION</scope>
    <source>
        <strain evidence="8">17573</strain>
    </source>
</reference>
<dbReference type="SMR" id="F6V1G3"/>
<dbReference type="VEuPathDB" id="HostDB:ENSMMUG00000002004"/>
<dbReference type="GO" id="GO:0009967">
    <property type="term" value="P:positive regulation of signal transduction"/>
    <property type="evidence" value="ECO:0007669"/>
    <property type="project" value="Ensembl"/>
</dbReference>
<feature type="region of interest" description="Disordered" evidence="5">
    <location>
        <begin position="126"/>
        <end position="238"/>
    </location>
</feature>
<dbReference type="GO" id="GO:0005730">
    <property type="term" value="C:nucleolus"/>
    <property type="evidence" value="ECO:0000318"/>
    <property type="project" value="GO_Central"/>
</dbReference>
<dbReference type="HOGENOM" id="CLU_019689_0_0_1"/>
<dbReference type="Pfam" id="PF26535">
    <property type="entry name" value="DSRM_CARF"/>
    <property type="match status" value="1"/>
</dbReference>
<dbReference type="GO" id="GO:0005654">
    <property type="term" value="C:nucleoplasm"/>
    <property type="evidence" value="ECO:0000318"/>
    <property type="project" value="GO_Central"/>
</dbReference>
<dbReference type="InterPro" id="IPR058828">
    <property type="entry name" value="DSRM_CARF/NKRF"/>
</dbReference>
<feature type="compositionally biased region" description="Basic and acidic residues" evidence="5">
    <location>
        <begin position="407"/>
        <end position="419"/>
    </location>
</feature>
<dbReference type="GO" id="GO:0003723">
    <property type="term" value="F:RNA binding"/>
    <property type="evidence" value="ECO:0007669"/>
    <property type="project" value="UniProtKB-UniRule"/>
</dbReference>
<comment type="similarity">
    <text evidence="2">Belongs to the CARF family.</text>
</comment>